<evidence type="ECO:0000313" key="6">
    <source>
        <dbReference type="EMBL" id="MBB3023279.1"/>
    </source>
</evidence>
<dbReference type="Gene3D" id="3.40.50.2000">
    <property type="entry name" value="Glycogen Phosphorylase B"/>
    <property type="match status" value="2"/>
</dbReference>
<dbReference type="RefSeq" id="WP_183376307.1">
    <property type="nucleotide sequence ID" value="NZ_CBCSFZ010000052.1"/>
</dbReference>
<dbReference type="AlphaFoldDB" id="A0A839QWQ6"/>
<gene>
    <name evidence="6" type="ORF">FHX50_001564</name>
</gene>
<dbReference type="InterPro" id="IPR028098">
    <property type="entry name" value="Glyco_trans_4-like_N"/>
</dbReference>
<dbReference type="EMBL" id="JACHWP010000003">
    <property type="protein sequence ID" value="MBB3023279.1"/>
    <property type="molecule type" value="Genomic_DNA"/>
</dbReference>
<feature type="region of interest" description="Disordered" evidence="3">
    <location>
        <begin position="74"/>
        <end position="100"/>
    </location>
</feature>
<dbReference type="GO" id="GO:1901137">
    <property type="term" value="P:carbohydrate derivative biosynthetic process"/>
    <property type="evidence" value="ECO:0007669"/>
    <property type="project" value="UniProtKB-ARBA"/>
</dbReference>
<dbReference type="Pfam" id="PF00534">
    <property type="entry name" value="Glycos_transf_1"/>
    <property type="match status" value="1"/>
</dbReference>
<dbReference type="PANTHER" id="PTHR45947">
    <property type="entry name" value="SULFOQUINOVOSYL TRANSFERASE SQD2"/>
    <property type="match status" value="1"/>
</dbReference>
<name>A0A839QWQ6_9MICO</name>
<keyword evidence="7" id="KW-1185">Reference proteome</keyword>
<reference evidence="6 7" key="1">
    <citation type="submission" date="2020-08" db="EMBL/GenBank/DDBJ databases">
        <title>Sequencing the genomes of 1000 actinobacteria strains.</title>
        <authorList>
            <person name="Klenk H.-P."/>
        </authorList>
    </citation>
    <scope>NUCLEOTIDE SEQUENCE [LARGE SCALE GENOMIC DNA]</scope>
    <source>
        <strain evidence="6 7">DSM 23040</strain>
    </source>
</reference>
<sequence>MSGAPVGRPASDGRPAPGGAAPAGRRVVMVTVHTSPIAGPGSADAGGMNVMVSSIAAALADRGWQVDLVTRRTAPDQPDRRDVHPGVTLHHLPVGPPVTVPKPQAERLIAPFADAFDTWCEEHGGGVDIIHSHYWFSAAAVLDIARRRGIPHAVSYHSVAAAVGEDGLDAGEPPESDGRRAGEQRAAAESDLVIAVSDTEKQMIIQRCGADPDAIDVVRPGVDLDLFHPRKAVPSGPTGAAPTAAAQGEGPHRLACVARLEPLKGIDQAIRILAALRDEDVTLTIAGAAAEDYRDYERRLHALTAELGVSDRVRFVGAVDREDLAALLAGSDLLINPSYSETYGIINIEAAASGTPVIAHRSSGMRESVIDHVTGILMDTRDPSAWADGIRTLITSPAALESLSRSAAERAQRRTWACAAEQLEDSYESSALR</sequence>
<evidence type="ECO:0000256" key="3">
    <source>
        <dbReference type="SAM" id="MobiDB-lite"/>
    </source>
</evidence>
<feature type="compositionally biased region" description="Acidic residues" evidence="3">
    <location>
        <begin position="166"/>
        <end position="175"/>
    </location>
</feature>
<dbReference type="SUPFAM" id="SSF53756">
    <property type="entry name" value="UDP-Glycosyltransferase/glycogen phosphorylase"/>
    <property type="match status" value="1"/>
</dbReference>
<dbReference type="GO" id="GO:0102710">
    <property type="term" value="F:D-inositol-3-phosphate glycosyltransferase activity"/>
    <property type="evidence" value="ECO:0007669"/>
    <property type="project" value="UniProtKB-EC"/>
</dbReference>
<feature type="compositionally biased region" description="Basic and acidic residues" evidence="3">
    <location>
        <begin position="74"/>
        <end position="84"/>
    </location>
</feature>
<dbReference type="Proteomes" id="UP000568050">
    <property type="component" value="Unassembled WGS sequence"/>
</dbReference>
<accession>A0A839QWQ6</accession>
<keyword evidence="1 6" id="KW-0328">Glycosyltransferase</keyword>
<evidence type="ECO:0000313" key="7">
    <source>
        <dbReference type="Proteomes" id="UP000568050"/>
    </source>
</evidence>
<dbReference type="Pfam" id="PF13439">
    <property type="entry name" value="Glyco_transf_4"/>
    <property type="match status" value="1"/>
</dbReference>
<dbReference type="InterPro" id="IPR050194">
    <property type="entry name" value="Glycosyltransferase_grp1"/>
</dbReference>
<dbReference type="PANTHER" id="PTHR45947:SF13">
    <property type="entry name" value="TRANSFERASE"/>
    <property type="match status" value="1"/>
</dbReference>
<evidence type="ECO:0000259" key="4">
    <source>
        <dbReference type="Pfam" id="PF00534"/>
    </source>
</evidence>
<evidence type="ECO:0000259" key="5">
    <source>
        <dbReference type="Pfam" id="PF13439"/>
    </source>
</evidence>
<feature type="compositionally biased region" description="Low complexity" evidence="3">
    <location>
        <begin position="7"/>
        <end position="23"/>
    </location>
</feature>
<dbReference type="InterPro" id="IPR001296">
    <property type="entry name" value="Glyco_trans_1"/>
</dbReference>
<comment type="caution">
    <text evidence="6">The sequence shown here is derived from an EMBL/GenBank/DDBJ whole genome shotgun (WGS) entry which is preliminary data.</text>
</comment>
<keyword evidence="2 6" id="KW-0808">Transferase</keyword>
<organism evidence="6 7">
    <name type="scientific">Helcobacillus massiliensis</name>
    <dbReference type="NCBI Taxonomy" id="521392"/>
    <lineage>
        <taxon>Bacteria</taxon>
        <taxon>Bacillati</taxon>
        <taxon>Actinomycetota</taxon>
        <taxon>Actinomycetes</taxon>
        <taxon>Micrococcales</taxon>
        <taxon>Dermabacteraceae</taxon>
        <taxon>Helcobacillus</taxon>
    </lineage>
</organism>
<feature type="compositionally biased region" description="Basic and acidic residues" evidence="3">
    <location>
        <begin position="176"/>
        <end position="186"/>
    </location>
</feature>
<dbReference type="EC" id="2.4.1.250" evidence="6"/>
<proteinExistence type="predicted"/>
<evidence type="ECO:0000256" key="1">
    <source>
        <dbReference type="ARBA" id="ARBA00022676"/>
    </source>
</evidence>
<feature type="region of interest" description="Disordered" evidence="3">
    <location>
        <begin position="1"/>
        <end position="23"/>
    </location>
</feature>
<evidence type="ECO:0000256" key="2">
    <source>
        <dbReference type="ARBA" id="ARBA00022679"/>
    </source>
</evidence>
<feature type="domain" description="Glycosyltransferase subfamily 4-like N-terminal" evidence="5">
    <location>
        <begin position="46"/>
        <end position="225"/>
    </location>
</feature>
<protein>
    <submittedName>
        <fullName evidence="6">D-inositol-3-phosphate glycosyltransferase</fullName>
        <ecNumber evidence="6">2.4.1.250</ecNumber>
    </submittedName>
</protein>
<feature type="domain" description="Glycosyl transferase family 1" evidence="4">
    <location>
        <begin position="249"/>
        <end position="409"/>
    </location>
</feature>
<feature type="region of interest" description="Disordered" evidence="3">
    <location>
        <begin position="165"/>
        <end position="186"/>
    </location>
</feature>